<comment type="caution">
    <text evidence="1">The sequence shown here is derived from an EMBL/GenBank/DDBJ whole genome shotgun (WGS) entry which is preliminary data.</text>
</comment>
<evidence type="ECO:0000313" key="1">
    <source>
        <dbReference type="EMBL" id="TPP58088.1"/>
    </source>
</evidence>
<evidence type="ECO:0000313" key="2">
    <source>
        <dbReference type="Proteomes" id="UP000316759"/>
    </source>
</evidence>
<organism evidence="1 2">
    <name type="scientific">Fasciola gigantica</name>
    <name type="common">Giant liver fluke</name>
    <dbReference type="NCBI Taxonomy" id="46835"/>
    <lineage>
        <taxon>Eukaryota</taxon>
        <taxon>Metazoa</taxon>
        <taxon>Spiralia</taxon>
        <taxon>Lophotrochozoa</taxon>
        <taxon>Platyhelminthes</taxon>
        <taxon>Trematoda</taxon>
        <taxon>Digenea</taxon>
        <taxon>Plagiorchiida</taxon>
        <taxon>Echinostomata</taxon>
        <taxon>Echinostomatoidea</taxon>
        <taxon>Fasciolidae</taxon>
        <taxon>Fasciola</taxon>
    </lineage>
</organism>
<sequence length="130" mass="14859">MNLPARRSVKFDGQPIDYFVFMRYFHSKFTRYNKYPACLLDHLISACDGGPAEAIPWCTVLEPQGGYDEAILILKGLFGRPHVIARKCIDELDDGSLLKLRAVLNPDLVVLRRSCRKASMFSFILCSFWL</sequence>
<protein>
    <submittedName>
        <fullName evidence="1">Uncharacterized protein</fullName>
    </submittedName>
</protein>
<keyword evidence="2" id="KW-1185">Reference proteome</keyword>
<dbReference type="AlphaFoldDB" id="A0A504YIG8"/>
<name>A0A504YIG8_FASGI</name>
<gene>
    <name evidence="1" type="ORF">FGIG_07083</name>
</gene>
<proteinExistence type="predicted"/>
<reference evidence="1 2" key="1">
    <citation type="submission" date="2019-04" db="EMBL/GenBank/DDBJ databases">
        <title>Annotation for the trematode Fasciola gigantica.</title>
        <authorList>
            <person name="Choi Y.-J."/>
        </authorList>
    </citation>
    <scope>NUCLEOTIDE SEQUENCE [LARGE SCALE GENOMIC DNA]</scope>
    <source>
        <strain evidence="1">Uganda_cow_1</strain>
    </source>
</reference>
<dbReference type="Proteomes" id="UP000316759">
    <property type="component" value="Unassembled WGS sequence"/>
</dbReference>
<dbReference type="OrthoDB" id="10068075at2759"/>
<dbReference type="EMBL" id="SUNJ01012393">
    <property type="protein sequence ID" value="TPP58088.1"/>
    <property type="molecule type" value="Genomic_DNA"/>
</dbReference>
<accession>A0A504YIG8</accession>